<proteinExistence type="predicted"/>
<dbReference type="AlphaFoldDB" id="A0A409VUW4"/>
<evidence type="ECO:0000313" key="2">
    <source>
        <dbReference type="EMBL" id="PPQ70037.1"/>
    </source>
</evidence>
<keyword evidence="3" id="KW-1185">Reference proteome</keyword>
<comment type="caution">
    <text evidence="2">The sequence shown here is derived from an EMBL/GenBank/DDBJ whole genome shotgun (WGS) entry which is preliminary data.</text>
</comment>
<gene>
    <name evidence="2" type="ORF">CVT24_003804</name>
</gene>
<dbReference type="Pfam" id="PF00646">
    <property type="entry name" value="F-box"/>
    <property type="match status" value="1"/>
</dbReference>
<dbReference type="Gene3D" id="1.20.1280.50">
    <property type="match status" value="1"/>
</dbReference>
<name>A0A409VUW4_9AGAR</name>
<dbReference type="SMART" id="SM00256">
    <property type="entry name" value="FBOX"/>
    <property type="match status" value="1"/>
</dbReference>
<organism evidence="2 3">
    <name type="scientific">Panaeolus cyanescens</name>
    <dbReference type="NCBI Taxonomy" id="181874"/>
    <lineage>
        <taxon>Eukaryota</taxon>
        <taxon>Fungi</taxon>
        <taxon>Dikarya</taxon>
        <taxon>Basidiomycota</taxon>
        <taxon>Agaricomycotina</taxon>
        <taxon>Agaricomycetes</taxon>
        <taxon>Agaricomycetidae</taxon>
        <taxon>Agaricales</taxon>
        <taxon>Agaricineae</taxon>
        <taxon>Galeropsidaceae</taxon>
        <taxon>Panaeolus</taxon>
    </lineage>
</organism>
<dbReference type="InParanoid" id="A0A409VUW4"/>
<dbReference type="Proteomes" id="UP000284842">
    <property type="component" value="Unassembled WGS sequence"/>
</dbReference>
<sequence length="479" mass="54593">MELLELDLDVILTIIQHIDPADIIRLGQTCRVFRSICEESAIWIAALRRMRRNSSVYPPTLPPWNYTSLAQIQREITAPDRFISLLKNHHKRSGVGNAALEPQHRRIIHPLVSEEIYYNTVVLVSGGRVLVTGSVRYLSIWDLTQDIPRELYTWDFGVYHIVGVCPTEQGYLRIVAVSPVIVGREIDLAIFDFDYATSKPQGRYTLKWELDGDAGVFFPMHTLVGDQFIYTYKGVLFIWNFIEDTWSSWSIIDEGYEELFVEPTSNLIIFISRKAVSGWRPDPRISVSRHMAKASPKPLKPEFVVDIPNLPPGVDQANYAGDRMWNREAIWYKSSDFSCLFDIASMDEGQTNYTFSSYEIHVPTSRESGRVEFISKSLLPLGGPASSETAVNAYRISNGKFFKIWSNEGRIQLAFRDDPRTPADRLEEDRYIQVDLSIPDILDAETLGIGAFSFDPVSGRLCHIDEDNNVIVVLDYLPQ</sequence>
<dbReference type="SUPFAM" id="SSF81383">
    <property type="entry name" value="F-box domain"/>
    <property type="match status" value="1"/>
</dbReference>
<evidence type="ECO:0000313" key="3">
    <source>
        <dbReference type="Proteomes" id="UP000284842"/>
    </source>
</evidence>
<feature type="domain" description="F-box" evidence="1">
    <location>
        <begin position="1"/>
        <end position="46"/>
    </location>
</feature>
<dbReference type="PROSITE" id="PS50181">
    <property type="entry name" value="FBOX"/>
    <property type="match status" value="1"/>
</dbReference>
<dbReference type="InterPro" id="IPR001810">
    <property type="entry name" value="F-box_dom"/>
</dbReference>
<reference evidence="2 3" key="1">
    <citation type="journal article" date="2018" name="Evol. Lett.">
        <title>Horizontal gene cluster transfer increased hallucinogenic mushroom diversity.</title>
        <authorList>
            <person name="Reynolds H.T."/>
            <person name="Vijayakumar V."/>
            <person name="Gluck-Thaler E."/>
            <person name="Korotkin H.B."/>
            <person name="Matheny P.B."/>
            <person name="Slot J.C."/>
        </authorList>
    </citation>
    <scope>NUCLEOTIDE SEQUENCE [LARGE SCALE GENOMIC DNA]</scope>
    <source>
        <strain evidence="2 3">2629</strain>
    </source>
</reference>
<dbReference type="InterPro" id="IPR036047">
    <property type="entry name" value="F-box-like_dom_sf"/>
</dbReference>
<accession>A0A409VUW4</accession>
<dbReference type="EMBL" id="NHTK01005967">
    <property type="protein sequence ID" value="PPQ70037.1"/>
    <property type="molecule type" value="Genomic_DNA"/>
</dbReference>
<evidence type="ECO:0000259" key="1">
    <source>
        <dbReference type="PROSITE" id="PS50181"/>
    </source>
</evidence>
<protein>
    <recommendedName>
        <fullName evidence="1">F-box domain-containing protein</fullName>
    </recommendedName>
</protein>
<dbReference type="OrthoDB" id="2688364at2759"/>